<feature type="compositionally biased region" description="Pro residues" evidence="1">
    <location>
        <begin position="137"/>
        <end position="147"/>
    </location>
</feature>
<sequence length="159" mass="17962">MSFSNDKLENFCFKSTPLRYQRLILGRAGRRALRITLSVGALTSGILTFGFERILWRINSEIKGLPFELGRALPCKKALGKTARCWGSSLFLQRLGDGLRHWRSCLIQHRNVKFYRFTYLGPHLLGGNSHPGLTPGCSPPFPGPRWSPSPYLKGKTRSE</sequence>
<proteinExistence type="predicted"/>
<dbReference type="AlphaFoldDB" id="A0A8X6YN40"/>
<dbReference type="Proteomes" id="UP000886998">
    <property type="component" value="Unassembled WGS sequence"/>
</dbReference>
<feature type="region of interest" description="Disordered" evidence="1">
    <location>
        <begin position="136"/>
        <end position="159"/>
    </location>
</feature>
<gene>
    <name evidence="2" type="ORF">TNIN_405411</name>
</gene>
<comment type="caution">
    <text evidence="2">The sequence shown here is derived from an EMBL/GenBank/DDBJ whole genome shotgun (WGS) entry which is preliminary data.</text>
</comment>
<reference evidence="2" key="1">
    <citation type="submission" date="2020-08" db="EMBL/GenBank/DDBJ databases">
        <title>Multicomponent nature underlies the extraordinary mechanical properties of spider dragline silk.</title>
        <authorList>
            <person name="Kono N."/>
            <person name="Nakamura H."/>
            <person name="Mori M."/>
            <person name="Yoshida Y."/>
            <person name="Ohtoshi R."/>
            <person name="Malay A.D."/>
            <person name="Moran D.A.P."/>
            <person name="Tomita M."/>
            <person name="Numata K."/>
            <person name="Arakawa K."/>
        </authorList>
    </citation>
    <scope>NUCLEOTIDE SEQUENCE</scope>
</reference>
<accession>A0A8X6YN40</accession>
<keyword evidence="3" id="KW-1185">Reference proteome</keyword>
<protein>
    <submittedName>
        <fullName evidence="2">Uncharacterized protein</fullName>
    </submittedName>
</protein>
<evidence type="ECO:0000313" key="3">
    <source>
        <dbReference type="Proteomes" id="UP000886998"/>
    </source>
</evidence>
<evidence type="ECO:0000313" key="2">
    <source>
        <dbReference type="EMBL" id="GFY74604.1"/>
    </source>
</evidence>
<organism evidence="2 3">
    <name type="scientific">Trichonephila inaurata madagascariensis</name>
    <dbReference type="NCBI Taxonomy" id="2747483"/>
    <lineage>
        <taxon>Eukaryota</taxon>
        <taxon>Metazoa</taxon>
        <taxon>Ecdysozoa</taxon>
        <taxon>Arthropoda</taxon>
        <taxon>Chelicerata</taxon>
        <taxon>Arachnida</taxon>
        <taxon>Araneae</taxon>
        <taxon>Araneomorphae</taxon>
        <taxon>Entelegynae</taxon>
        <taxon>Araneoidea</taxon>
        <taxon>Nephilidae</taxon>
        <taxon>Trichonephila</taxon>
        <taxon>Trichonephila inaurata</taxon>
    </lineage>
</organism>
<evidence type="ECO:0000256" key="1">
    <source>
        <dbReference type="SAM" id="MobiDB-lite"/>
    </source>
</evidence>
<dbReference type="EMBL" id="BMAV01020841">
    <property type="protein sequence ID" value="GFY74604.1"/>
    <property type="molecule type" value="Genomic_DNA"/>
</dbReference>
<name>A0A8X6YN40_9ARAC</name>